<evidence type="ECO:0000313" key="5">
    <source>
        <dbReference type="Proteomes" id="UP000799444"/>
    </source>
</evidence>
<dbReference type="InterPro" id="IPR056120">
    <property type="entry name" value="DUF7703"/>
</dbReference>
<feature type="transmembrane region" description="Helical" evidence="2">
    <location>
        <begin position="143"/>
        <end position="168"/>
    </location>
</feature>
<evidence type="ECO:0000313" key="4">
    <source>
        <dbReference type="EMBL" id="KAF2737764.1"/>
    </source>
</evidence>
<feature type="transmembrane region" description="Helical" evidence="2">
    <location>
        <begin position="247"/>
        <end position="271"/>
    </location>
</feature>
<evidence type="ECO:0000256" key="2">
    <source>
        <dbReference type="SAM" id="Phobius"/>
    </source>
</evidence>
<feature type="transmembrane region" description="Helical" evidence="2">
    <location>
        <begin position="107"/>
        <end position="131"/>
    </location>
</feature>
<proteinExistence type="predicted"/>
<dbReference type="AlphaFoldDB" id="A0A9P4R6T5"/>
<keyword evidence="5" id="KW-1185">Reference proteome</keyword>
<evidence type="ECO:0000259" key="3">
    <source>
        <dbReference type="Pfam" id="PF24802"/>
    </source>
</evidence>
<feature type="transmembrane region" description="Helical" evidence="2">
    <location>
        <begin position="188"/>
        <end position="209"/>
    </location>
</feature>
<feature type="domain" description="DUF7703" evidence="3">
    <location>
        <begin position="43"/>
        <end position="303"/>
    </location>
</feature>
<dbReference type="EMBL" id="ML996113">
    <property type="protein sequence ID" value="KAF2737764.1"/>
    <property type="molecule type" value="Genomic_DNA"/>
</dbReference>
<organism evidence="4 5">
    <name type="scientific">Polyplosphaeria fusca</name>
    <dbReference type="NCBI Taxonomy" id="682080"/>
    <lineage>
        <taxon>Eukaryota</taxon>
        <taxon>Fungi</taxon>
        <taxon>Dikarya</taxon>
        <taxon>Ascomycota</taxon>
        <taxon>Pezizomycotina</taxon>
        <taxon>Dothideomycetes</taxon>
        <taxon>Pleosporomycetidae</taxon>
        <taxon>Pleosporales</taxon>
        <taxon>Tetraplosphaeriaceae</taxon>
        <taxon>Polyplosphaeria</taxon>
    </lineage>
</organism>
<feature type="compositionally biased region" description="Low complexity" evidence="1">
    <location>
        <begin position="1"/>
        <end position="20"/>
    </location>
</feature>
<protein>
    <recommendedName>
        <fullName evidence="3">DUF7703 domain-containing protein</fullName>
    </recommendedName>
</protein>
<comment type="caution">
    <text evidence="4">The sequence shown here is derived from an EMBL/GenBank/DDBJ whole genome shotgun (WGS) entry which is preliminary data.</text>
</comment>
<dbReference type="Pfam" id="PF24802">
    <property type="entry name" value="DUF7703"/>
    <property type="match status" value="1"/>
</dbReference>
<feature type="transmembrane region" description="Helical" evidence="2">
    <location>
        <begin position="44"/>
        <end position="68"/>
    </location>
</feature>
<dbReference type="PANTHER" id="PTHR37013:SF3">
    <property type="entry name" value="INTEGRAL MEMBRANE PROTEIN (AFU_ORTHOLOGUE AFUA_1G05950)"/>
    <property type="match status" value="1"/>
</dbReference>
<keyword evidence="2" id="KW-0472">Membrane</keyword>
<dbReference type="OrthoDB" id="405906at2759"/>
<sequence>MSSLSPSPTSTAAPEQSTPPQGALDSAGAGITGGYTGDSLDLKIIIAFLIGLSLYNALELLLLVFVTFNKYKGVYFWSLIIAGFGVIPYALGFLVKFFQLLDPSENVGYIAVFLLTVGWYMMVSGQSVVLWSRLHLLTNSRRVLRWTLYMIIIDGILLHSITTVLTFGSNSNSLSKRTLSHFVRGYNIMEKIQMVGFCLQELVLSVIYIKETVRLLKLSESVKGEFTTEEGAQVKTSHVRKTMYQLLAINAVIIAMDGALLGVEFANLYIIETTLKGVVYSVKLKLEFAVLGKLVQFVRTQASSGEHGTHREQANATGLTLEKSNSRSSTSRKNPSANGNSSATGGCARVGSQQTFPDFVDPTRVSYDATHAEPMIEKKGDESDGLGEDRAWDADRERWRRRSTKVNRNSWIDEEMDRHNIG</sequence>
<keyword evidence="2" id="KW-0812">Transmembrane</keyword>
<name>A0A9P4R6T5_9PLEO</name>
<dbReference type="Proteomes" id="UP000799444">
    <property type="component" value="Unassembled WGS sequence"/>
</dbReference>
<feature type="transmembrane region" description="Helical" evidence="2">
    <location>
        <begin position="75"/>
        <end position="95"/>
    </location>
</feature>
<feature type="region of interest" description="Disordered" evidence="1">
    <location>
        <begin position="1"/>
        <end position="23"/>
    </location>
</feature>
<gene>
    <name evidence="4" type="ORF">EJ04DRAFT_86588</name>
</gene>
<reference evidence="4" key="1">
    <citation type="journal article" date="2020" name="Stud. Mycol.">
        <title>101 Dothideomycetes genomes: a test case for predicting lifestyles and emergence of pathogens.</title>
        <authorList>
            <person name="Haridas S."/>
            <person name="Albert R."/>
            <person name="Binder M."/>
            <person name="Bloem J."/>
            <person name="Labutti K."/>
            <person name="Salamov A."/>
            <person name="Andreopoulos B."/>
            <person name="Baker S."/>
            <person name="Barry K."/>
            <person name="Bills G."/>
            <person name="Bluhm B."/>
            <person name="Cannon C."/>
            <person name="Castanera R."/>
            <person name="Culley D."/>
            <person name="Daum C."/>
            <person name="Ezra D."/>
            <person name="Gonzalez J."/>
            <person name="Henrissat B."/>
            <person name="Kuo A."/>
            <person name="Liang C."/>
            <person name="Lipzen A."/>
            <person name="Lutzoni F."/>
            <person name="Magnuson J."/>
            <person name="Mondo S."/>
            <person name="Nolan M."/>
            <person name="Ohm R."/>
            <person name="Pangilinan J."/>
            <person name="Park H.-J."/>
            <person name="Ramirez L."/>
            <person name="Alfaro M."/>
            <person name="Sun H."/>
            <person name="Tritt A."/>
            <person name="Yoshinaga Y."/>
            <person name="Zwiers L.-H."/>
            <person name="Turgeon B."/>
            <person name="Goodwin S."/>
            <person name="Spatafora J."/>
            <person name="Crous P."/>
            <person name="Grigoriev I."/>
        </authorList>
    </citation>
    <scope>NUCLEOTIDE SEQUENCE</scope>
    <source>
        <strain evidence="4">CBS 125425</strain>
    </source>
</reference>
<accession>A0A9P4R6T5</accession>
<feature type="compositionally biased region" description="Basic and acidic residues" evidence="1">
    <location>
        <begin position="370"/>
        <end position="398"/>
    </location>
</feature>
<evidence type="ECO:0000256" key="1">
    <source>
        <dbReference type="SAM" id="MobiDB-lite"/>
    </source>
</evidence>
<feature type="compositionally biased region" description="Low complexity" evidence="1">
    <location>
        <begin position="326"/>
        <end position="336"/>
    </location>
</feature>
<feature type="region of interest" description="Disordered" evidence="1">
    <location>
        <begin position="302"/>
        <end position="404"/>
    </location>
</feature>
<keyword evidence="2" id="KW-1133">Transmembrane helix</keyword>
<dbReference type="PANTHER" id="PTHR37013">
    <property type="entry name" value="INTEGRAL MEMBRANE PROTEIN (AFU_ORTHOLOGUE AFUA_1G05950)-RELATED"/>
    <property type="match status" value="1"/>
</dbReference>